<dbReference type="SUPFAM" id="SSF53098">
    <property type="entry name" value="Ribonuclease H-like"/>
    <property type="match status" value="1"/>
</dbReference>
<proteinExistence type="predicted"/>
<protein>
    <submittedName>
        <fullName evidence="5">DNA polymerase-3 subunit epsilon</fullName>
    </submittedName>
</protein>
<dbReference type="RefSeq" id="WP_090745521.1">
    <property type="nucleotide sequence ID" value="NZ_FOBW01000007.1"/>
</dbReference>
<name>A0A1H8CQX7_9BACI</name>
<gene>
    <name evidence="5" type="ORF">SAMN05192533_107206</name>
</gene>
<dbReference type="OrthoDB" id="9804290at2"/>
<dbReference type="AlphaFoldDB" id="A0A1H8CQX7"/>
<evidence type="ECO:0000256" key="2">
    <source>
        <dbReference type="ARBA" id="ARBA00022801"/>
    </source>
</evidence>
<evidence type="ECO:0000256" key="1">
    <source>
        <dbReference type="ARBA" id="ARBA00022722"/>
    </source>
</evidence>
<dbReference type="SMART" id="SM00479">
    <property type="entry name" value="EXOIII"/>
    <property type="match status" value="1"/>
</dbReference>
<sequence length="244" mass="27852">MGMNDFIQYFRGMGTKKIGSNVLAGHGQTNAQSISFLRQLEKEVRKKDDLATPLSKLEFVVFDIETTGFYPEKGDEIISIGAVKMKGLELQEQETFYSLVQTHSPLSPQITALTNIREEELRTAPKASDVLLKFFHFTSSRILIAHHSKHEQRFMQKLTWELTRTKFQHRIIDTSFLTRIIDPTSGSQPLEKICTEYGIEIKDRHHALGDSLMTAKLWAHHIKKAQEAGFHTLGEVYEHLAKLG</sequence>
<keyword evidence="1" id="KW-0540">Nuclease</keyword>
<feature type="domain" description="Exonuclease" evidence="4">
    <location>
        <begin position="58"/>
        <end position="227"/>
    </location>
</feature>
<dbReference type="PANTHER" id="PTHR30231:SF41">
    <property type="entry name" value="DNA POLYMERASE III SUBUNIT EPSILON"/>
    <property type="match status" value="1"/>
</dbReference>
<evidence type="ECO:0000256" key="3">
    <source>
        <dbReference type="ARBA" id="ARBA00022839"/>
    </source>
</evidence>
<dbReference type="InterPro" id="IPR012337">
    <property type="entry name" value="RNaseH-like_sf"/>
</dbReference>
<dbReference type="CDD" id="cd06127">
    <property type="entry name" value="DEDDh"/>
    <property type="match status" value="1"/>
</dbReference>
<dbReference type="EMBL" id="FOBW01000007">
    <property type="protein sequence ID" value="SEM97651.1"/>
    <property type="molecule type" value="Genomic_DNA"/>
</dbReference>
<evidence type="ECO:0000259" key="4">
    <source>
        <dbReference type="SMART" id="SM00479"/>
    </source>
</evidence>
<accession>A0A1H8CQX7</accession>
<keyword evidence="3" id="KW-0269">Exonuclease</keyword>
<dbReference type="NCBIfam" id="NF005836">
    <property type="entry name" value="PRK07740.1"/>
    <property type="match status" value="1"/>
</dbReference>
<dbReference type="GO" id="GO:0008408">
    <property type="term" value="F:3'-5' exonuclease activity"/>
    <property type="evidence" value="ECO:0007669"/>
    <property type="project" value="TreeGrafter"/>
</dbReference>
<dbReference type="InterPro" id="IPR013520">
    <property type="entry name" value="Ribonucl_H"/>
</dbReference>
<keyword evidence="6" id="KW-1185">Reference proteome</keyword>
<dbReference type="GO" id="GO:0003676">
    <property type="term" value="F:nucleic acid binding"/>
    <property type="evidence" value="ECO:0007669"/>
    <property type="project" value="InterPro"/>
</dbReference>
<dbReference type="FunFam" id="3.30.420.10:FF:000045">
    <property type="entry name" value="3'-5' exonuclease DinG"/>
    <property type="match status" value="1"/>
</dbReference>
<dbReference type="PANTHER" id="PTHR30231">
    <property type="entry name" value="DNA POLYMERASE III SUBUNIT EPSILON"/>
    <property type="match status" value="1"/>
</dbReference>
<dbReference type="Pfam" id="PF00929">
    <property type="entry name" value="RNase_T"/>
    <property type="match status" value="1"/>
</dbReference>
<dbReference type="Proteomes" id="UP000198553">
    <property type="component" value="Unassembled WGS sequence"/>
</dbReference>
<organism evidence="5 6">
    <name type="scientific">Mesobacillus persicus</name>
    <dbReference type="NCBI Taxonomy" id="930146"/>
    <lineage>
        <taxon>Bacteria</taxon>
        <taxon>Bacillati</taxon>
        <taxon>Bacillota</taxon>
        <taxon>Bacilli</taxon>
        <taxon>Bacillales</taxon>
        <taxon>Bacillaceae</taxon>
        <taxon>Mesobacillus</taxon>
    </lineage>
</organism>
<keyword evidence="2" id="KW-0378">Hydrolase</keyword>
<dbReference type="STRING" id="930146.SAMN05192533_107206"/>
<dbReference type="InterPro" id="IPR036397">
    <property type="entry name" value="RNaseH_sf"/>
</dbReference>
<reference evidence="6" key="1">
    <citation type="submission" date="2016-10" db="EMBL/GenBank/DDBJ databases">
        <authorList>
            <person name="Varghese N."/>
            <person name="Submissions S."/>
        </authorList>
    </citation>
    <scope>NUCLEOTIDE SEQUENCE [LARGE SCALE GENOMIC DNA]</scope>
    <source>
        <strain evidence="6">B48,IBRC-M 10115,DSM 25386,CECT 8001</strain>
    </source>
</reference>
<evidence type="ECO:0000313" key="6">
    <source>
        <dbReference type="Proteomes" id="UP000198553"/>
    </source>
</evidence>
<dbReference type="GO" id="GO:0005829">
    <property type="term" value="C:cytosol"/>
    <property type="evidence" value="ECO:0007669"/>
    <property type="project" value="TreeGrafter"/>
</dbReference>
<dbReference type="Gene3D" id="3.30.420.10">
    <property type="entry name" value="Ribonuclease H-like superfamily/Ribonuclease H"/>
    <property type="match status" value="1"/>
</dbReference>
<evidence type="ECO:0000313" key="5">
    <source>
        <dbReference type="EMBL" id="SEM97651.1"/>
    </source>
</evidence>
<dbReference type="GO" id="GO:0045004">
    <property type="term" value="P:DNA replication proofreading"/>
    <property type="evidence" value="ECO:0007669"/>
    <property type="project" value="TreeGrafter"/>
</dbReference>